<evidence type="ECO:0000313" key="3">
    <source>
        <dbReference type="Proteomes" id="UP000182840"/>
    </source>
</evidence>
<gene>
    <name evidence="2" type="ORF">BSQ44_16500</name>
</gene>
<dbReference type="PIRSF" id="PIRSF036158">
    <property type="entry name" value="UCP036158_MarR"/>
    <property type="match status" value="1"/>
</dbReference>
<protein>
    <submittedName>
        <fullName evidence="2">Transcriptional regulator</fullName>
    </submittedName>
</protein>
<dbReference type="Pfam" id="PF13463">
    <property type="entry name" value="HTH_27"/>
    <property type="match status" value="1"/>
</dbReference>
<dbReference type="InterPro" id="IPR014601">
    <property type="entry name" value="Trans_reg_MarR_HTH"/>
</dbReference>
<dbReference type="EMBL" id="CP018171">
    <property type="protein sequence ID" value="APH72786.1"/>
    <property type="molecule type" value="Genomic_DNA"/>
</dbReference>
<keyword evidence="3" id="KW-1185">Reference proteome</keyword>
<proteinExistence type="predicted"/>
<evidence type="ECO:0000313" key="2">
    <source>
        <dbReference type="EMBL" id="APH72786.1"/>
    </source>
</evidence>
<dbReference type="KEGG" id="meso:BSQ44_16500"/>
<sequence length="173" mass="18628">MASGKNPFGPVVSSAHLADGAMPSLSEMEFAMTILNNAFQRWMVRCMGAAGISGLGPLDVQILHSSNHRGREKTLSDLCMMLNIEDTHVVSYALKKLEGAGLIETGRRGKEKTVRVTKAGAEACAQYREVREALLAGSVKGLRFDDEEISRIAALMRALSGQYDQASRSAASL</sequence>
<dbReference type="InterPro" id="IPR000835">
    <property type="entry name" value="HTH_MarR-typ"/>
</dbReference>
<reference evidence="3" key="1">
    <citation type="submission" date="2016-11" db="EMBL/GenBank/DDBJ databases">
        <title>Mesorhizobium oceanicum sp. nov., isolated from deep seawater in South China Sea.</title>
        <authorList>
            <person name="Fu G.-Y."/>
        </authorList>
    </citation>
    <scope>NUCLEOTIDE SEQUENCE [LARGE SCALE GENOMIC DNA]</scope>
    <source>
        <strain evidence="3">B7</strain>
    </source>
</reference>
<feature type="domain" description="HTH marR-type" evidence="1">
    <location>
        <begin position="55"/>
        <end position="120"/>
    </location>
</feature>
<organism evidence="2 3">
    <name type="scientific">Aquibium oceanicum</name>
    <dbReference type="NCBI Taxonomy" id="1670800"/>
    <lineage>
        <taxon>Bacteria</taxon>
        <taxon>Pseudomonadati</taxon>
        <taxon>Pseudomonadota</taxon>
        <taxon>Alphaproteobacteria</taxon>
        <taxon>Hyphomicrobiales</taxon>
        <taxon>Phyllobacteriaceae</taxon>
        <taxon>Aquibium</taxon>
    </lineage>
</organism>
<dbReference type="OrthoDB" id="7504146at2"/>
<dbReference type="InterPro" id="IPR036388">
    <property type="entry name" value="WH-like_DNA-bd_sf"/>
</dbReference>
<dbReference type="RefSeq" id="WP_072606112.1">
    <property type="nucleotide sequence ID" value="NZ_CP018171.1"/>
</dbReference>
<dbReference type="Proteomes" id="UP000182840">
    <property type="component" value="Chromosome"/>
</dbReference>
<name>A0A1L3STQ8_9HYPH</name>
<dbReference type="InterPro" id="IPR036390">
    <property type="entry name" value="WH_DNA-bd_sf"/>
</dbReference>
<dbReference type="GO" id="GO:0003700">
    <property type="term" value="F:DNA-binding transcription factor activity"/>
    <property type="evidence" value="ECO:0007669"/>
    <property type="project" value="InterPro"/>
</dbReference>
<evidence type="ECO:0000259" key="1">
    <source>
        <dbReference type="Pfam" id="PF13463"/>
    </source>
</evidence>
<dbReference type="AlphaFoldDB" id="A0A1L3STQ8"/>
<dbReference type="STRING" id="1670800.BSQ44_16500"/>
<dbReference type="Gene3D" id="1.10.10.10">
    <property type="entry name" value="Winged helix-like DNA-binding domain superfamily/Winged helix DNA-binding domain"/>
    <property type="match status" value="1"/>
</dbReference>
<dbReference type="SUPFAM" id="SSF46785">
    <property type="entry name" value="Winged helix' DNA-binding domain"/>
    <property type="match status" value="1"/>
</dbReference>
<accession>A0A1L3STQ8</accession>